<gene>
    <name evidence="2" type="ORF">CANARDRAFT_7960</name>
</gene>
<dbReference type="OrthoDB" id="3992524at2759"/>
<feature type="compositionally biased region" description="Acidic residues" evidence="1">
    <location>
        <begin position="155"/>
        <end position="184"/>
    </location>
</feature>
<name>A0A1E4T0M3_9ASCO</name>
<dbReference type="EMBL" id="KV453853">
    <property type="protein sequence ID" value="ODV85315.1"/>
    <property type="molecule type" value="Genomic_DNA"/>
</dbReference>
<dbReference type="Proteomes" id="UP000094801">
    <property type="component" value="Unassembled WGS sequence"/>
</dbReference>
<proteinExistence type="predicted"/>
<dbReference type="AlphaFoldDB" id="A0A1E4T0M3"/>
<sequence length="483" mass="55132">MNSNHNQSMIMNHQNQINSNNKRKYSSNNQSSISSSTSLNELLNSNSLNVSNLNFHLLNYNNSPPTNDYVIESSRYAKVSGNRSSHHHDNINKDKNIKVSSSIVESENNLLDSSEWILFSPEHQDHEDATTSDPYYDDVLSSTVDRTDDINDSYIDVEDELSLDDDKEAEGEEEEEEEDDDDDSLIEDLQEHISKNIPFKKEDLNNRIDSWRRQQVNILLSELNSERELDDDTLDLIKSWGIDDSFKDEASHANNLLGRLNNSNNNNSTNSIIHNSYQGKHYGDKLLIHYTNEDLRTLKKILMDLSSALHRSSNSKISRPKKKIHQVDSIKHKKHNTVSTRHERFMNNRRLQKYIPIFLKNLIIQSELLPDFQKKEDEEVDDENDEDGDEDDGALTDTDPPKSKGRSESVLTDLDTQSNSTQGNDFDVLEVRDPNINRVSRLTKDKSHVGGKATASNENFWEGDLNSVNSSVLTYSTGSIVGF</sequence>
<evidence type="ECO:0000313" key="2">
    <source>
        <dbReference type="EMBL" id="ODV85315.1"/>
    </source>
</evidence>
<feature type="region of interest" description="Disordered" evidence="1">
    <location>
        <begin position="312"/>
        <end position="341"/>
    </location>
</feature>
<keyword evidence="3" id="KW-1185">Reference proteome</keyword>
<reference evidence="3" key="1">
    <citation type="submission" date="2016-04" db="EMBL/GenBank/DDBJ databases">
        <title>Comparative genomics of biotechnologically important yeasts.</title>
        <authorList>
            <consortium name="DOE Joint Genome Institute"/>
            <person name="Riley R."/>
            <person name="Haridas S."/>
            <person name="Wolfe K.H."/>
            <person name="Lopes M.R."/>
            <person name="Hittinger C.T."/>
            <person name="Goker M."/>
            <person name="Salamov A."/>
            <person name="Wisecaver J."/>
            <person name="Long T.M."/>
            <person name="Aerts A.L."/>
            <person name="Barry K."/>
            <person name="Choi C."/>
            <person name="Clum A."/>
            <person name="Coughlan A.Y."/>
            <person name="Deshpande S."/>
            <person name="Douglass A.P."/>
            <person name="Hanson S.J."/>
            <person name="Klenk H.-P."/>
            <person name="Labutti K."/>
            <person name="Lapidus A."/>
            <person name="Lindquist E."/>
            <person name="Lipzen A."/>
            <person name="Meier-Kolthoff J.P."/>
            <person name="Ohm R.A."/>
            <person name="Otillar R.P."/>
            <person name="Pangilinan J."/>
            <person name="Peng Y."/>
            <person name="Rokas A."/>
            <person name="Rosa C.A."/>
            <person name="Scheuner C."/>
            <person name="Sibirny A.A."/>
            <person name="Slot J.C."/>
            <person name="Stielow J.B."/>
            <person name="Sun H."/>
            <person name="Kurtzman C.P."/>
            <person name="Blackwell M."/>
            <person name="Grigoriev I.V."/>
            <person name="Jeffries T.W."/>
        </authorList>
    </citation>
    <scope>NUCLEOTIDE SEQUENCE [LARGE SCALE GENOMIC DNA]</scope>
    <source>
        <strain evidence="3">NRRL YB-2248</strain>
    </source>
</reference>
<feature type="region of interest" description="Disordered" evidence="1">
    <location>
        <begin position="150"/>
        <end position="184"/>
    </location>
</feature>
<feature type="compositionally biased region" description="Acidic residues" evidence="1">
    <location>
        <begin position="378"/>
        <end position="394"/>
    </location>
</feature>
<feature type="region of interest" description="Disordered" evidence="1">
    <location>
        <begin position="375"/>
        <end position="432"/>
    </location>
</feature>
<organism evidence="2 3">
    <name type="scientific">[Candida] arabinofermentans NRRL YB-2248</name>
    <dbReference type="NCBI Taxonomy" id="983967"/>
    <lineage>
        <taxon>Eukaryota</taxon>
        <taxon>Fungi</taxon>
        <taxon>Dikarya</taxon>
        <taxon>Ascomycota</taxon>
        <taxon>Saccharomycotina</taxon>
        <taxon>Pichiomycetes</taxon>
        <taxon>Pichiales</taxon>
        <taxon>Pichiaceae</taxon>
        <taxon>Ogataea</taxon>
        <taxon>Ogataea/Candida clade</taxon>
    </lineage>
</organism>
<accession>A0A1E4T0M3</accession>
<evidence type="ECO:0000313" key="3">
    <source>
        <dbReference type="Proteomes" id="UP000094801"/>
    </source>
</evidence>
<feature type="compositionally biased region" description="Polar residues" evidence="1">
    <location>
        <begin position="414"/>
        <end position="424"/>
    </location>
</feature>
<protein>
    <submittedName>
        <fullName evidence="2">Uncharacterized protein</fullName>
    </submittedName>
</protein>
<evidence type="ECO:0000256" key="1">
    <source>
        <dbReference type="SAM" id="MobiDB-lite"/>
    </source>
</evidence>